<feature type="region of interest" description="Disordered" evidence="1">
    <location>
        <begin position="21"/>
        <end position="78"/>
    </location>
</feature>
<dbReference type="Proteomes" id="UP000490939">
    <property type="component" value="Unassembled WGS sequence"/>
</dbReference>
<keyword evidence="6" id="KW-1185">Reference proteome</keyword>
<gene>
    <name evidence="4" type="ORF">EG327_011139</name>
    <name evidence="3" type="ORF">EG328_011969</name>
</gene>
<feature type="compositionally biased region" description="Low complexity" evidence="1">
    <location>
        <begin position="44"/>
        <end position="69"/>
    </location>
</feature>
<feature type="signal peptide" evidence="2">
    <location>
        <begin position="1"/>
        <end position="15"/>
    </location>
</feature>
<evidence type="ECO:0000313" key="4">
    <source>
        <dbReference type="EMBL" id="KAE9968201.1"/>
    </source>
</evidence>
<reference evidence="3 5" key="1">
    <citation type="submission" date="2018-12" db="EMBL/GenBank/DDBJ databases">
        <title>Venturia inaequalis Genome Resource.</title>
        <authorList>
            <person name="Lichtner F.J."/>
        </authorList>
    </citation>
    <scope>NUCLEOTIDE SEQUENCE [LARGE SCALE GENOMIC DNA]</scope>
    <source>
        <strain evidence="3 5">120213</strain>
        <strain evidence="4 6">DMI_063113</strain>
    </source>
</reference>
<accession>A0A8H3YMA5</accession>
<evidence type="ECO:0000256" key="2">
    <source>
        <dbReference type="SAM" id="SignalP"/>
    </source>
</evidence>
<organism evidence="3 5">
    <name type="scientific">Venturia inaequalis</name>
    <name type="common">Apple scab fungus</name>
    <dbReference type="NCBI Taxonomy" id="5025"/>
    <lineage>
        <taxon>Eukaryota</taxon>
        <taxon>Fungi</taxon>
        <taxon>Dikarya</taxon>
        <taxon>Ascomycota</taxon>
        <taxon>Pezizomycotina</taxon>
        <taxon>Dothideomycetes</taxon>
        <taxon>Pleosporomycetidae</taxon>
        <taxon>Venturiales</taxon>
        <taxon>Venturiaceae</taxon>
        <taxon>Venturia</taxon>
    </lineage>
</organism>
<dbReference type="Proteomes" id="UP000447873">
    <property type="component" value="Unassembled WGS sequence"/>
</dbReference>
<evidence type="ECO:0000313" key="3">
    <source>
        <dbReference type="EMBL" id="KAE9962861.1"/>
    </source>
</evidence>
<feature type="chain" id="PRO_5044690987" evidence="2">
    <location>
        <begin position="16"/>
        <end position="78"/>
    </location>
</feature>
<protein>
    <submittedName>
        <fullName evidence="3">Uncharacterized protein</fullName>
    </submittedName>
</protein>
<proteinExistence type="predicted"/>
<evidence type="ECO:0000313" key="5">
    <source>
        <dbReference type="Proteomes" id="UP000447873"/>
    </source>
</evidence>
<dbReference type="EMBL" id="WNWS01000964">
    <property type="protein sequence ID" value="KAE9962861.1"/>
    <property type="molecule type" value="Genomic_DNA"/>
</dbReference>
<evidence type="ECO:0000313" key="6">
    <source>
        <dbReference type="Proteomes" id="UP000490939"/>
    </source>
</evidence>
<name>A0A8H3YMA5_VENIN</name>
<dbReference type="EMBL" id="WNWR01000849">
    <property type="protein sequence ID" value="KAE9968201.1"/>
    <property type="molecule type" value="Genomic_DNA"/>
</dbReference>
<sequence>MKLIIVLSWAAAALAFPIANPVPLPFPQGGVSDGSGPTYSRGDGSNANQGSSKGSSNNNGGNNGRPGHNQGKGGGSGR</sequence>
<evidence type="ECO:0000256" key="1">
    <source>
        <dbReference type="SAM" id="MobiDB-lite"/>
    </source>
</evidence>
<dbReference type="AlphaFoldDB" id="A0A8H3YMA5"/>
<comment type="caution">
    <text evidence="3">The sequence shown here is derived from an EMBL/GenBank/DDBJ whole genome shotgun (WGS) entry which is preliminary data.</text>
</comment>
<keyword evidence="2" id="KW-0732">Signal</keyword>